<keyword evidence="1" id="KW-0175">Coiled coil</keyword>
<dbReference type="OrthoDB" id="7731029at2759"/>
<gene>
    <name evidence="2" type="ORF">HERILL_LOCUS15552</name>
</gene>
<evidence type="ECO:0000256" key="1">
    <source>
        <dbReference type="SAM" id="Coils"/>
    </source>
</evidence>
<feature type="coiled-coil region" evidence="1">
    <location>
        <begin position="7"/>
        <end position="76"/>
    </location>
</feature>
<dbReference type="Proteomes" id="UP000594454">
    <property type="component" value="Chromosome 6"/>
</dbReference>
<keyword evidence="3" id="KW-1185">Reference proteome</keyword>
<proteinExistence type="predicted"/>
<evidence type="ECO:0000313" key="3">
    <source>
        <dbReference type="Proteomes" id="UP000594454"/>
    </source>
</evidence>
<reference evidence="2 3" key="1">
    <citation type="submission" date="2020-11" db="EMBL/GenBank/DDBJ databases">
        <authorList>
            <person name="Wallbank WR R."/>
            <person name="Pardo Diaz C."/>
            <person name="Kozak K."/>
            <person name="Martin S."/>
            <person name="Jiggins C."/>
            <person name="Moest M."/>
            <person name="Warren A I."/>
            <person name="Generalovic N T."/>
            <person name="Byers J.R.P. K."/>
            <person name="Montejo-Kovacevich G."/>
            <person name="Yen C E."/>
        </authorList>
    </citation>
    <scope>NUCLEOTIDE SEQUENCE [LARGE SCALE GENOMIC DNA]</scope>
</reference>
<accession>A0A7R8V707</accession>
<organism evidence="2 3">
    <name type="scientific">Hermetia illucens</name>
    <name type="common">Black soldier fly</name>
    <dbReference type="NCBI Taxonomy" id="343691"/>
    <lineage>
        <taxon>Eukaryota</taxon>
        <taxon>Metazoa</taxon>
        <taxon>Ecdysozoa</taxon>
        <taxon>Arthropoda</taxon>
        <taxon>Hexapoda</taxon>
        <taxon>Insecta</taxon>
        <taxon>Pterygota</taxon>
        <taxon>Neoptera</taxon>
        <taxon>Endopterygota</taxon>
        <taxon>Diptera</taxon>
        <taxon>Brachycera</taxon>
        <taxon>Stratiomyomorpha</taxon>
        <taxon>Stratiomyidae</taxon>
        <taxon>Hermetiinae</taxon>
        <taxon>Hermetia</taxon>
    </lineage>
</organism>
<protein>
    <submittedName>
        <fullName evidence="2">Uncharacterized protein</fullName>
    </submittedName>
</protein>
<dbReference type="OMA" id="CKRNQEI"/>
<name>A0A7R8V707_HERIL</name>
<sequence length="109" mass="12835">MFETDFVEEINSKYAAIENELDQKLKKLNMEEERENLAYGKQEKAYRQLQKTFPTLEEARKRNSELIKSLEMSKARLRSRSTYSPIESILEKALKNYSKALYDAKSEGM</sequence>
<dbReference type="AlphaFoldDB" id="A0A7R8V707"/>
<evidence type="ECO:0000313" key="2">
    <source>
        <dbReference type="EMBL" id="CAD7093262.1"/>
    </source>
</evidence>
<dbReference type="EMBL" id="LR899014">
    <property type="protein sequence ID" value="CAD7093262.1"/>
    <property type="molecule type" value="Genomic_DNA"/>
</dbReference>
<dbReference type="InParanoid" id="A0A7R8V707"/>